<feature type="transmembrane region" description="Helical" evidence="1">
    <location>
        <begin position="305"/>
        <end position="322"/>
    </location>
</feature>
<accession>A0A0V9UI41</accession>
<keyword evidence="1" id="KW-0472">Membrane</keyword>
<protein>
    <submittedName>
        <fullName evidence="2">Anibiotic ABC transporter</fullName>
    </submittedName>
</protein>
<sequence>MSAAFVGTGHLIRLAVRRDRVQLPIWLAAITVVYAVSVSSLEGLYPTQQDLRVLAVSSAVSPVVLATNGLVSGDNLGAVVAAQTLLFLALAAGLMSTLAVVRHTRQNEETGRAELVGANVVGRRAMLTAALTVAAGANLVLMVLLTVVSLAFGLPSDGSAVLGVATGAAGLAFAAVAAVTAQIAEGARAANGLAGAALGAAFLLRAIGDSAGTVDPSGVRVTSMWLSWLSPIGWAQQIRPFDANAWWILQLFAVFALVMVGLAYVLTERRDFGAGLMQSRPGPARAGERLPTAFGLAWRLQRTTLLWWAVGLVILAATYGSVADEMNDFLDEGGGVADLMKQLGGGAEALTDAYFAMTFLMMALLTSGYAVQSILRLHGEETSGRVESVLTTALGRVPWVLTHLVVVVIGVLILQLLVGIVLALTYGAAIGDITGPSADLLPAALVYVPAIALVAATAVLCVGAIPRHGAAVAWGLFAVWLLIGQLGVLLDLPQFVLDLSPFTHIPALPAAPLRILPLAVLTVLAAATAAAGVFAMRRRDLVLH</sequence>
<name>A0A0V9UI41_9NOCA</name>
<feature type="transmembrane region" description="Helical" evidence="1">
    <location>
        <begin position="188"/>
        <end position="207"/>
    </location>
</feature>
<reference evidence="3" key="1">
    <citation type="submission" date="2015-01" db="EMBL/GenBank/DDBJ databases">
        <title>Draft genome sequence of Rhodococcus pyridinivorans strain KG-16, a hydrocarbon-degrading bacterium.</title>
        <authorList>
            <person name="Aggarwal R.K."/>
            <person name="Dawar C."/>
        </authorList>
    </citation>
    <scope>NUCLEOTIDE SEQUENCE [LARGE SCALE GENOMIC DNA]</scope>
    <source>
        <strain evidence="3">KG-16</strain>
    </source>
</reference>
<comment type="caution">
    <text evidence="2">The sequence shown here is derived from an EMBL/GenBank/DDBJ whole genome shotgun (WGS) entry which is preliminary data.</text>
</comment>
<dbReference type="Proteomes" id="UP000053060">
    <property type="component" value="Unassembled WGS sequence"/>
</dbReference>
<feature type="transmembrane region" description="Helical" evidence="1">
    <location>
        <begin position="245"/>
        <end position="267"/>
    </location>
</feature>
<feature type="transmembrane region" description="Helical" evidence="1">
    <location>
        <begin position="160"/>
        <end position="181"/>
    </location>
</feature>
<organism evidence="2 3">
    <name type="scientific">Rhodococcus pyridinivorans KG-16</name>
    <dbReference type="NCBI Taxonomy" id="1441730"/>
    <lineage>
        <taxon>Bacteria</taxon>
        <taxon>Bacillati</taxon>
        <taxon>Actinomycetota</taxon>
        <taxon>Actinomycetes</taxon>
        <taxon>Mycobacteriales</taxon>
        <taxon>Nocardiaceae</taxon>
        <taxon>Rhodococcus</taxon>
    </lineage>
</organism>
<dbReference type="PATRIC" id="fig|1441730.3.peg.3567"/>
<feature type="transmembrane region" description="Helical" evidence="1">
    <location>
        <begin position="23"/>
        <end position="41"/>
    </location>
</feature>
<reference evidence="2 3" key="2">
    <citation type="journal article" date="2016" name="Genome Announc.">
        <title>Draft Genome Sequence of a Versatile Hydrocarbon-Degrading Bacterium, Rhodococcus pyridinivorans Strain KG-16, Collected from Oil Fields in India.</title>
        <authorList>
            <person name="Aggarwal R.K."/>
            <person name="Dawar C."/>
            <person name="Phanindranath R."/>
            <person name="Mutnuri L."/>
            <person name="Dayal A.M."/>
        </authorList>
    </citation>
    <scope>NUCLEOTIDE SEQUENCE [LARGE SCALE GENOMIC DNA]</scope>
    <source>
        <strain evidence="2 3">KG-16</strain>
    </source>
</reference>
<feature type="transmembrane region" description="Helical" evidence="1">
    <location>
        <begin position="398"/>
        <end position="424"/>
    </location>
</feature>
<evidence type="ECO:0000313" key="3">
    <source>
        <dbReference type="Proteomes" id="UP000053060"/>
    </source>
</evidence>
<feature type="transmembrane region" description="Helical" evidence="1">
    <location>
        <begin position="444"/>
        <end position="465"/>
    </location>
</feature>
<keyword evidence="1" id="KW-1133">Transmembrane helix</keyword>
<keyword evidence="1" id="KW-0812">Transmembrane</keyword>
<feature type="transmembrane region" description="Helical" evidence="1">
    <location>
        <begin position="515"/>
        <end position="536"/>
    </location>
</feature>
<dbReference type="RefSeq" id="WP_060652906.1">
    <property type="nucleotide sequence ID" value="NZ_AZXY01000008.1"/>
</dbReference>
<feature type="transmembrane region" description="Helical" evidence="1">
    <location>
        <begin position="77"/>
        <end position="101"/>
    </location>
</feature>
<evidence type="ECO:0000256" key="1">
    <source>
        <dbReference type="SAM" id="Phobius"/>
    </source>
</evidence>
<gene>
    <name evidence="2" type="ORF">Z045_17100</name>
</gene>
<feature type="transmembrane region" description="Helical" evidence="1">
    <location>
        <begin position="472"/>
        <end position="495"/>
    </location>
</feature>
<feature type="transmembrane region" description="Helical" evidence="1">
    <location>
        <begin position="353"/>
        <end position="377"/>
    </location>
</feature>
<feature type="transmembrane region" description="Helical" evidence="1">
    <location>
        <begin position="129"/>
        <end position="154"/>
    </location>
</feature>
<dbReference type="AlphaFoldDB" id="A0A0V9UI41"/>
<dbReference type="EMBL" id="AZXY01000008">
    <property type="protein sequence ID" value="KSZ57672.1"/>
    <property type="molecule type" value="Genomic_DNA"/>
</dbReference>
<proteinExistence type="predicted"/>
<evidence type="ECO:0000313" key="2">
    <source>
        <dbReference type="EMBL" id="KSZ57672.1"/>
    </source>
</evidence>